<dbReference type="EMBL" id="AP019416">
    <property type="protein sequence ID" value="BBI49968.1"/>
    <property type="molecule type" value="Genomic_DNA"/>
</dbReference>
<dbReference type="SUPFAM" id="SSF51735">
    <property type="entry name" value="NAD(P)-binding Rossmann-fold domains"/>
    <property type="match status" value="1"/>
</dbReference>
<organism evidence="1 2">
    <name type="scientific">Vreelandella olivaria</name>
    <dbReference type="NCBI Taxonomy" id="390919"/>
    <lineage>
        <taxon>Bacteria</taxon>
        <taxon>Pseudomonadati</taxon>
        <taxon>Pseudomonadota</taxon>
        <taxon>Gammaproteobacteria</taxon>
        <taxon>Oceanospirillales</taxon>
        <taxon>Halomonadaceae</taxon>
        <taxon>Vreelandella</taxon>
    </lineage>
</organism>
<dbReference type="Proteomes" id="UP000289555">
    <property type="component" value="Chromosome"/>
</dbReference>
<proteinExistence type="predicted"/>
<reference evidence="2" key="1">
    <citation type="journal article" date="2019" name="Microbiol. Resour. Announc.">
        <title>Complete Genome Sequence of Halomonas olivaria, a Moderately Halophilic Bacterium Isolated from Olive Processing Effluents, Obtained by Nanopore Sequencing.</title>
        <authorList>
            <person name="Nagata S."/>
            <person name="Ii K.M."/>
            <person name="Tsukimi T."/>
            <person name="Miura M.C."/>
            <person name="Galipon J."/>
            <person name="Arakawa K."/>
        </authorList>
    </citation>
    <scope>NUCLEOTIDE SEQUENCE [LARGE SCALE GENOMIC DNA]</scope>
    <source>
        <strain evidence="2">TYRC17</strain>
    </source>
</reference>
<gene>
    <name evidence="1" type="ORF">HORIV_23890</name>
</gene>
<sequence length="45" mass="5116">MIEEALFSGRDADGHWSRDREALLARMASVDTRIVTLTVTEKGYF</sequence>
<evidence type="ECO:0000313" key="2">
    <source>
        <dbReference type="Proteomes" id="UP000289555"/>
    </source>
</evidence>
<dbReference type="Gene3D" id="3.40.50.720">
    <property type="entry name" value="NAD(P)-binding Rossmann-like Domain"/>
    <property type="match status" value="1"/>
</dbReference>
<dbReference type="InterPro" id="IPR036291">
    <property type="entry name" value="NAD(P)-bd_dom_sf"/>
</dbReference>
<name>A0ABN5WTK6_9GAMM</name>
<accession>A0ABN5WTK6</accession>
<keyword evidence="2" id="KW-1185">Reference proteome</keyword>
<evidence type="ECO:0000313" key="1">
    <source>
        <dbReference type="EMBL" id="BBI49968.1"/>
    </source>
</evidence>
<protein>
    <submittedName>
        <fullName evidence="1">Uncharacterized protein</fullName>
    </submittedName>
</protein>